<proteinExistence type="predicted"/>
<comment type="caution">
    <text evidence="1">The sequence shown here is derived from an EMBL/GenBank/DDBJ whole genome shotgun (WGS) entry which is preliminary data.</text>
</comment>
<gene>
    <name evidence="1" type="ORF">LCGC14_1645790</name>
</gene>
<evidence type="ECO:0000313" key="1">
    <source>
        <dbReference type="EMBL" id="KKM20404.1"/>
    </source>
</evidence>
<reference evidence="1" key="1">
    <citation type="journal article" date="2015" name="Nature">
        <title>Complex archaea that bridge the gap between prokaryotes and eukaryotes.</title>
        <authorList>
            <person name="Spang A."/>
            <person name="Saw J.H."/>
            <person name="Jorgensen S.L."/>
            <person name="Zaremba-Niedzwiedzka K."/>
            <person name="Martijn J."/>
            <person name="Lind A.E."/>
            <person name="van Eijk R."/>
            <person name="Schleper C."/>
            <person name="Guy L."/>
            <person name="Ettema T.J."/>
        </authorList>
    </citation>
    <scope>NUCLEOTIDE SEQUENCE</scope>
</reference>
<organism evidence="1">
    <name type="scientific">marine sediment metagenome</name>
    <dbReference type="NCBI Taxonomy" id="412755"/>
    <lineage>
        <taxon>unclassified sequences</taxon>
        <taxon>metagenomes</taxon>
        <taxon>ecological metagenomes</taxon>
    </lineage>
</organism>
<protein>
    <submittedName>
        <fullName evidence="1">Uncharacterized protein</fullName>
    </submittedName>
</protein>
<name>A0A0F9IKS8_9ZZZZ</name>
<sequence length="141" mass="15168">MAFYSIFKSDGTLLTTVTDGTVNSTAASIKFIGRGIVDYGQDVAENRLHVLESFANTTSPSNPVTGQLWWDTTTNVLKVFDGSTFVLADLDNGLVKNFIEPTETAVINSKHQLIVNDEYVIEAGGTLIIEANASLVILGVI</sequence>
<dbReference type="EMBL" id="LAZR01013773">
    <property type="protein sequence ID" value="KKM20404.1"/>
    <property type="molecule type" value="Genomic_DNA"/>
</dbReference>
<dbReference type="AlphaFoldDB" id="A0A0F9IKS8"/>
<accession>A0A0F9IKS8</accession>